<keyword evidence="5" id="KW-0963">Cytoplasm</keyword>
<dbReference type="Proteomes" id="UP001172055">
    <property type="component" value="Unassembled WGS sequence"/>
</dbReference>
<reference evidence="10 11" key="1">
    <citation type="submission" date="2023-06" db="EMBL/GenBank/DDBJ databases">
        <title>Novel species in genus Planococcus.</title>
        <authorList>
            <person name="Ning S."/>
        </authorList>
    </citation>
    <scope>NUCLEOTIDE SEQUENCE [LARGE SCALE GENOMIC DNA]</scope>
    <source>
        <strain evidence="10 11">N028</strain>
    </source>
</reference>
<keyword evidence="6 10" id="KW-0489">Methyltransferase</keyword>
<evidence type="ECO:0000256" key="4">
    <source>
        <dbReference type="ARBA" id="ARBA00013346"/>
    </source>
</evidence>
<keyword evidence="11" id="KW-1185">Reference proteome</keyword>
<dbReference type="CDD" id="cd02440">
    <property type="entry name" value="AdoMet_MTases"/>
    <property type="match status" value="1"/>
</dbReference>
<evidence type="ECO:0000256" key="9">
    <source>
        <dbReference type="NCBIfam" id="TIGR00080"/>
    </source>
</evidence>
<evidence type="ECO:0000256" key="2">
    <source>
        <dbReference type="ARBA" id="ARBA00005369"/>
    </source>
</evidence>
<dbReference type="SUPFAM" id="SSF53335">
    <property type="entry name" value="S-adenosyl-L-methionine-dependent methyltransferases"/>
    <property type="match status" value="1"/>
</dbReference>
<evidence type="ECO:0000256" key="8">
    <source>
        <dbReference type="ARBA" id="ARBA00022691"/>
    </source>
</evidence>
<dbReference type="Pfam" id="PF01135">
    <property type="entry name" value="PCMT"/>
    <property type="match status" value="1"/>
</dbReference>
<keyword evidence="8" id="KW-0949">S-adenosyl-L-methionine</keyword>
<sequence>MNSRRKEITAYFEEMDRSFFMDTHKEFAGLDQALPIGYEQTISQPSLVLEMTVALDLQPDSKVLEIGTGSGFQTALLAEFSQTVYTVERIEDLHVRAKERLAEAGFANIYFKLADGSFGWSEHAPYDRIMVTAAASKVPEELIEQLSNGGKMVIPVGSPMVQELRLIAKDADGKLTSKVLNKVVFVRLKGKYE</sequence>
<dbReference type="GO" id="GO:0004719">
    <property type="term" value="F:protein-L-isoaspartate (D-aspartate) O-methyltransferase activity"/>
    <property type="evidence" value="ECO:0007669"/>
    <property type="project" value="UniProtKB-EC"/>
</dbReference>
<dbReference type="PROSITE" id="PS01279">
    <property type="entry name" value="PCMT"/>
    <property type="match status" value="1"/>
</dbReference>
<evidence type="ECO:0000256" key="3">
    <source>
        <dbReference type="ARBA" id="ARBA00011890"/>
    </source>
</evidence>
<organism evidence="10 11">
    <name type="scientific">Planococcus shixiaomingii</name>
    <dbReference type="NCBI Taxonomy" id="3058393"/>
    <lineage>
        <taxon>Bacteria</taxon>
        <taxon>Bacillati</taxon>
        <taxon>Bacillota</taxon>
        <taxon>Bacilli</taxon>
        <taxon>Bacillales</taxon>
        <taxon>Caryophanaceae</taxon>
        <taxon>Planococcus</taxon>
    </lineage>
</organism>
<comment type="caution">
    <text evidence="10">The sequence shown here is derived from an EMBL/GenBank/DDBJ whole genome shotgun (WGS) entry which is preliminary data.</text>
</comment>
<dbReference type="GO" id="GO:0032259">
    <property type="term" value="P:methylation"/>
    <property type="evidence" value="ECO:0007669"/>
    <property type="project" value="UniProtKB-KW"/>
</dbReference>
<dbReference type="RefSeq" id="WP_301723568.1">
    <property type="nucleotide sequence ID" value="NZ_JAUJWV010000001.1"/>
</dbReference>
<dbReference type="InterPro" id="IPR000682">
    <property type="entry name" value="PCMT"/>
</dbReference>
<keyword evidence="7 10" id="KW-0808">Transferase</keyword>
<name>A0ABT8N2V5_9BACL</name>
<dbReference type="NCBIfam" id="TIGR00080">
    <property type="entry name" value="pimt"/>
    <property type="match status" value="1"/>
</dbReference>
<comment type="similarity">
    <text evidence="2">Belongs to the methyltransferase superfamily. L-isoaspartyl/D-aspartyl protein methyltransferase family.</text>
</comment>
<evidence type="ECO:0000256" key="6">
    <source>
        <dbReference type="ARBA" id="ARBA00022603"/>
    </source>
</evidence>
<evidence type="ECO:0000256" key="1">
    <source>
        <dbReference type="ARBA" id="ARBA00004496"/>
    </source>
</evidence>
<dbReference type="PANTHER" id="PTHR11579">
    <property type="entry name" value="PROTEIN-L-ISOASPARTATE O-METHYLTRANSFERASE"/>
    <property type="match status" value="1"/>
</dbReference>
<dbReference type="EMBL" id="JAUJWV010000001">
    <property type="protein sequence ID" value="MDN7242029.1"/>
    <property type="molecule type" value="Genomic_DNA"/>
</dbReference>
<comment type="subcellular location">
    <subcellularLocation>
        <location evidence="1">Cytoplasm</location>
    </subcellularLocation>
</comment>
<dbReference type="PANTHER" id="PTHR11579:SF0">
    <property type="entry name" value="PROTEIN-L-ISOASPARTATE(D-ASPARTATE) O-METHYLTRANSFERASE"/>
    <property type="match status" value="1"/>
</dbReference>
<accession>A0ABT8N2V5</accession>
<protein>
    <recommendedName>
        <fullName evidence="4 9">Protein-L-isoaspartate O-methyltransferase</fullName>
        <ecNumber evidence="3 9">2.1.1.77</ecNumber>
    </recommendedName>
</protein>
<dbReference type="Gene3D" id="3.40.50.150">
    <property type="entry name" value="Vaccinia Virus protein VP39"/>
    <property type="match status" value="1"/>
</dbReference>
<evidence type="ECO:0000256" key="5">
    <source>
        <dbReference type="ARBA" id="ARBA00022490"/>
    </source>
</evidence>
<proteinExistence type="inferred from homology"/>
<dbReference type="NCBIfam" id="NF001453">
    <property type="entry name" value="PRK00312.1"/>
    <property type="match status" value="1"/>
</dbReference>
<evidence type="ECO:0000313" key="11">
    <source>
        <dbReference type="Proteomes" id="UP001172055"/>
    </source>
</evidence>
<gene>
    <name evidence="10" type="ORF">QWY14_09480</name>
</gene>
<dbReference type="EC" id="2.1.1.77" evidence="3 9"/>
<evidence type="ECO:0000313" key="10">
    <source>
        <dbReference type="EMBL" id="MDN7242029.1"/>
    </source>
</evidence>
<evidence type="ECO:0000256" key="7">
    <source>
        <dbReference type="ARBA" id="ARBA00022679"/>
    </source>
</evidence>
<dbReference type="InterPro" id="IPR029063">
    <property type="entry name" value="SAM-dependent_MTases_sf"/>
</dbReference>